<dbReference type="PANTHER" id="PTHR13126:SF0">
    <property type="entry name" value="ATP SYNTHASE MITOCHONDRIAL F1 COMPLEX ASSEMBLY FACTOR 1"/>
    <property type="match status" value="1"/>
</dbReference>
<evidence type="ECO:0000256" key="4">
    <source>
        <dbReference type="ARBA" id="ARBA00023128"/>
    </source>
</evidence>
<evidence type="ECO:0000313" key="7">
    <source>
        <dbReference type="Proteomes" id="UP000078561"/>
    </source>
</evidence>
<keyword evidence="7" id="KW-1185">Reference proteome</keyword>
<dbReference type="STRING" id="4829.A0A163MMG7"/>
<feature type="compositionally biased region" description="Low complexity" evidence="5">
    <location>
        <begin position="94"/>
        <end position="105"/>
    </location>
</feature>
<dbReference type="AlphaFoldDB" id="A0A163MMG7"/>
<name>A0A163MMG7_ABSGL</name>
<evidence type="ECO:0000256" key="5">
    <source>
        <dbReference type="SAM" id="MobiDB-lite"/>
    </source>
</evidence>
<dbReference type="EMBL" id="LT554591">
    <property type="protein sequence ID" value="SAM06359.1"/>
    <property type="molecule type" value="Genomic_DNA"/>
</dbReference>
<proteinExistence type="inferred from homology"/>
<keyword evidence="3" id="KW-0809">Transit peptide</keyword>
<dbReference type="Pfam" id="PF06644">
    <property type="entry name" value="ATP11"/>
    <property type="match status" value="1"/>
</dbReference>
<comment type="subcellular location">
    <subcellularLocation>
        <location evidence="1">Mitochondrion</location>
    </subcellularLocation>
</comment>
<sequence length="290" mass="34003">MLHSFSSCLLRACPKSHHKSILQSVRHAHVVGTPPSLFFTRSEQERIRNIAKQANRFKIDYELKYADKIMQKARRRGMSVQQLKQQAKKTLATDPFFQQSLQRQQSSKKDAPRSPIPATIVKASTATSSTPKLDDVVKLDLLEQESPERITQIWHEYHRNKENVINAVIPTKIFQTIHERGERYPMFIFPLPRQHGLEFYLLQFHQKQCYFTSLAEYKLRQDQARPFLSLTHYDELQHSKQIVLMHGHIYQPNIVTSQDAQFLAFCVQQFYGGLQKKNEDDPLFRLITRL</sequence>
<evidence type="ECO:0000256" key="3">
    <source>
        <dbReference type="ARBA" id="ARBA00022946"/>
    </source>
</evidence>
<dbReference type="InParanoid" id="A0A163MMG7"/>
<dbReference type="Proteomes" id="UP000078561">
    <property type="component" value="Unassembled WGS sequence"/>
</dbReference>
<evidence type="ECO:0000256" key="2">
    <source>
        <dbReference type="ARBA" id="ARBA00009116"/>
    </source>
</evidence>
<dbReference type="OrthoDB" id="16535at2759"/>
<dbReference type="PANTHER" id="PTHR13126">
    <property type="entry name" value="CHAPERONE ATP11"/>
    <property type="match status" value="1"/>
</dbReference>
<dbReference type="FunCoup" id="A0A163MMG7">
    <property type="interactions" value="353"/>
</dbReference>
<reference evidence="6" key="1">
    <citation type="submission" date="2016-04" db="EMBL/GenBank/DDBJ databases">
        <authorList>
            <person name="Evans L.H."/>
            <person name="Alamgir A."/>
            <person name="Owens N."/>
            <person name="Weber N.D."/>
            <person name="Virtaneva K."/>
            <person name="Barbian K."/>
            <person name="Babar A."/>
            <person name="Rosenke K."/>
        </authorList>
    </citation>
    <scope>NUCLEOTIDE SEQUENCE [LARGE SCALE GENOMIC DNA]</scope>
    <source>
        <strain evidence="6">CBS 101.48</strain>
    </source>
</reference>
<dbReference type="OMA" id="MFYYKTD"/>
<organism evidence="6">
    <name type="scientific">Absidia glauca</name>
    <name type="common">Pin mould</name>
    <dbReference type="NCBI Taxonomy" id="4829"/>
    <lineage>
        <taxon>Eukaryota</taxon>
        <taxon>Fungi</taxon>
        <taxon>Fungi incertae sedis</taxon>
        <taxon>Mucoromycota</taxon>
        <taxon>Mucoromycotina</taxon>
        <taxon>Mucoromycetes</taxon>
        <taxon>Mucorales</taxon>
        <taxon>Cunninghamellaceae</taxon>
        <taxon>Absidia</taxon>
    </lineage>
</organism>
<dbReference type="GO" id="GO:0033615">
    <property type="term" value="P:mitochondrial proton-transporting ATP synthase complex assembly"/>
    <property type="evidence" value="ECO:0007669"/>
    <property type="project" value="TreeGrafter"/>
</dbReference>
<evidence type="ECO:0008006" key="8">
    <source>
        <dbReference type="Google" id="ProtNLM"/>
    </source>
</evidence>
<evidence type="ECO:0000313" key="6">
    <source>
        <dbReference type="EMBL" id="SAM06359.1"/>
    </source>
</evidence>
<protein>
    <recommendedName>
        <fullName evidence="8">ATP11-domain-containing protein</fullName>
    </recommendedName>
</protein>
<gene>
    <name evidence="6" type="primary">ABSGL_12248.1 scaffold 12745</name>
</gene>
<accession>A0A163MMG7</accession>
<feature type="region of interest" description="Disordered" evidence="5">
    <location>
        <begin position="94"/>
        <end position="115"/>
    </location>
</feature>
<dbReference type="GO" id="GO:0005739">
    <property type="term" value="C:mitochondrion"/>
    <property type="evidence" value="ECO:0007669"/>
    <property type="project" value="UniProtKB-SubCell"/>
</dbReference>
<keyword evidence="4" id="KW-0496">Mitochondrion</keyword>
<evidence type="ECO:0000256" key="1">
    <source>
        <dbReference type="ARBA" id="ARBA00004173"/>
    </source>
</evidence>
<dbReference type="InterPro" id="IPR010591">
    <property type="entry name" value="ATP11"/>
</dbReference>
<comment type="similarity">
    <text evidence="2">Belongs to the ATP11 family.</text>
</comment>